<proteinExistence type="predicted"/>
<gene>
    <name evidence="1" type="ORF">NCTC12204_01046</name>
</gene>
<evidence type="ECO:0000313" key="2">
    <source>
        <dbReference type="Proteomes" id="UP000352698"/>
    </source>
</evidence>
<dbReference type="RefSeq" id="WP_010737322.1">
    <property type="nucleotide sequence ID" value="NZ_AP027299.1"/>
</dbReference>
<reference evidence="1 2" key="1">
    <citation type="submission" date="2019-05" db="EMBL/GenBank/DDBJ databases">
        <authorList>
            <consortium name="Pathogen Informatics"/>
        </authorList>
    </citation>
    <scope>NUCLEOTIDE SEQUENCE [LARGE SCALE GENOMIC DNA]</scope>
    <source>
        <strain evidence="1 2">NCTC12204</strain>
    </source>
</reference>
<dbReference type="Proteomes" id="UP000352698">
    <property type="component" value="Unassembled WGS sequence"/>
</dbReference>
<dbReference type="EMBL" id="CABEEP010000001">
    <property type="protein sequence ID" value="VTQ62574.1"/>
    <property type="molecule type" value="Genomic_DNA"/>
</dbReference>
<evidence type="ECO:0000313" key="1">
    <source>
        <dbReference type="EMBL" id="VTQ62574.1"/>
    </source>
</evidence>
<name>A0A449E4F1_ENTHR</name>
<organism evidence="1 2">
    <name type="scientific">Enterococcus hirae</name>
    <dbReference type="NCBI Taxonomy" id="1354"/>
    <lineage>
        <taxon>Bacteria</taxon>
        <taxon>Bacillati</taxon>
        <taxon>Bacillota</taxon>
        <taxon>Bacilli</taxon>
        <taxon>Lactobacillales</taxon>
        <taxon>Enterococcaceae</taxon>
        <taxon>Enterococcus</taxon>
    </lineage>
</organism>
<sequence>MKTFQKIVLYVLIFLSVQLSVLNDEVFASSEKSQVGITFKGELPKDPSTLFSASEKNQVTKKEEKTRFPQTNDRSSFFLEWLGFLTLVIGLWQLFRKRKKEQQ</sequence>
<protein>
    <submittedName>
        <fullName evidence="1">Uncharacterized protein</fullName>
    </submittedName>
</protein>
<accession>A0A449E4F1</accession>
<dbReference type="NCBIfam" id="TIGR01167">
    <property type="entry name" value="LPXTG_anchor"/>
    <property type="match status" value="1"/>
</dbReference>
<comment type="caution">
    <text evidence="1">The sequence shown here is derived from an EMBL/GenBank/DDBJ whole genome shotgun (WGS) entry which is preliminary data.</text>
</comment>
<dbReference type="AlphaFoldDB" id="A0A449E4F1"/>